<dbReference type="PANTHER" id="PTHR11364">
    <property type="entry name" value="THIOSULFATE SULFERTANSFERASE"/>
    <property type="match status" value="1"/>
</dbReference>
<feature type="domain" description="Rhodanese" evidence="4">
    <location>
        <begin position="138"/>
        <end position="258"/>
    </location>
</feature>
<dbReference type="CDD" id="cd01449">
    <property type="entry name" value="TST_Repeat_2"/>
    <property type="match status" value="1"/>
</dbReference>
<evidence type="ECO:0000256" key="2">
    <source>
        <dbReference type="ARBA" id="ARBA00022737"/>
    </source>
</evidence>
<evidence type="ECO:0000256" key="1">
    <source>
        <dbReference type="ARBA" id="ARBA00022679"/>
    </source>
</evidence>
<keyword evidence="1 3" id="KW-0808">Transferase</keyword>
<organism evidence="5">
    <name type="scientific">Craspedostauros australis</name>
    <dbReference type="NCBI Taxonomy" id="1486917"/>
    <lineage>
        <taxon>Eukaryota</taxon>
        <taxon>Sar</taxon>
        <taxon>Stramenopiles</taxon>
        <taxon>Ochrophyta</taxon>
        <taxon>Bacillariophyta</taxon>
        <taxon>Bacillariophyceae</taxon>
        <taxon>Bacillariophycidae</taxon>
        <taxon>Naviculales</taxon>
        <taxon>Naviculaceae</taxon>
        <taxon>Craspedostauros</taxon>
    </lineage>
</organism>
<accession>A0A7R9ZSI8</accession>
<feature type="domain" description="Rhodanese" evidence="4">
    <location>
        <begin position="51"/>
        <end position="95"/>
    </location>
</feature>
<dbReference type="Pfam" id="PF00581">
    <property type="entry name" value="Rhodanese"/>
    <property type="match status" value="1"/>
</dbReference>
<dbReference type="Gene3D" id="3.40.250.10">
    <property type="entry name" value="Rhodanese-like domain"/>
    <property type="match status" value="2"/>
</dbReference>
<dbReference type="PROSITE" id="PS00683">
    <property type="entry name" value="RHODANESE_2"/>
    <property type="match status" value="1"/>
</dbReference>
<protein>
    <recommendedName>
        <fullName evidence="3">Sulfurtransferase</fullName>
    </recommendedName>
</protein>
<sequence length="259" mass="28709">MYSTIRSSLSTRHSILWYSIIHGNTLPHGILSYLTYSTIVITHHTTPHELCHCARQMFFHRAWFQMRNMGHARDSISVLQGSIADWIDAGGPVEKEGTAPSFPIVNAKDLDLTAQPKYKAQDAINVMNKEEMKRIIDGDDTMTIVDVRSPQRFLGEVEEPRPGMRLGHMPGAKNVFFKDLLEDDNVNKLKPKEELETILQAGGVDTEKAARIVASCGSGVTACTLVVALEACGMDADDVFVYDGSWSEWGGTDDTPIVK</sequence>
<dbReference type="GO" id="GO:0004792">
    <property type="term" value="F:thiosulfate-cyanide sulfurtransferase activity"/>
    <property type="evidence" value="ECO:0007669"/>
    <property type="project" value="InterPro"/>
</dbReference>
<proteinExistence type="predicted"/>
<gene>
    <name evidence="5" type="ORF">CAUS1442_LOCUS14533</name>
</gene>
<dbReference type="PANTHER" id="PTHR11364:SF27">
    <property type="entry name" value="SULFURTRANSFERASE"/>
    <property type="match status" value="1"/>
</dbReference>
<dbReference type="InterPro" id="IPR045078">
    <property type="entry name" value="TST/MPST-like"/>
</dbReference>
<dbReference type="EMBL" id="HBEF01023482">
    <property type="protein sequence ID" value="CAD8342398.1"/>
    <property type="molecule type" value="Transcribed_RNA"/>
</dbReference>
<name>A0A7R9ZSI8_9STRA</name>
<dbReference type="InterPro" id="IPR036873">
    <property type="entry name" value="Rhodanese-like_dom_sf"/>
</dbReference>
<reference evidence="5" key="1">
    <citation type="submission" date="2021-01" db="EMBL/GenBank/DDBJ databases">
        <authorList>
            <person name="Corre E."/>
            <person name="Pelletier E."/>
            <person name="Niang G."/>
            <person name="Scheremetjew M."/>
            <person name="Finn R."/>
            <person name="Kale V."/>
            <person name="Holt S."/>
            <person name="Cochrane G."/>
            <person name="Meng A."/>
            <person name="Brown T."/>
            <person name="Cohen L."/>
        </authorList>
    </citation>
    <scope>NUCLEOTIDE SEQUENCE</scope>
    <source>
        <strain evidence="5">CCMP3328</strain>
    </source>
</reference>
<evidence type="ECO:0000256" key="3">
    <source>
        <dbReference type="RuleBase" id="RU000507"/>
    </source>
</evidence>
<dbReference type="InterPro" id="IPR001763">
    <property type="entry name" value="Rhodanese-like_dom"/>
</dbReference>
<evidence type="ECO:0000313" key="5">
    <source>
        <dbReference type="EMBL" id="CAD8342398.1"/>
    </source>
</evidence>
<dbReference type="SMART" id="SM00450">
    <property type="entry name" value="RHOD"/>
    <property type="match status" value="1"/>
</dbReference>
<dbReference type="PROSITE" id="PS50206">
    <property type="entry name" value="RHODANESE_3"/>
    <property type="match status" value="2"/>
</dbReference>
<dbReference type="GO" id="GO:0005739">
    <property type="term" value="C:mitochondrion"/>
    <property type="evidence" value="ECO:0007669"/>
    <property type="project" value="TreeGrafter"/>
</dbReference>
<evidence type="ECO:0000259" key="4">
    <source>
        <dbReference type="PROSITE" id="PS50206"/>
    </source>
</evidence>
<dbReference type="SUPFAM" id="SSF52821">
    <property type="entry name" value="Rhodanese/Cell cycle control phosphatase"/>
    <property type="match status" value="2"/>
</dbReference>
<keyword evidence="2" id="KW-0677">Repeat</keyword>
<dbReference type="AlphaFoldDB" id="A0A7R9ZSI8"/>
<dbReference type="InterPro" id="IPR001307">
    <property type="entry name" value="Thiosulphate_STrfase_CS"/>
</dbReference>